<protein>
    <submittedName>
        <fullName evidence="1">Uncharacterized protein</fullName>
    </submittedName>
</protein>
<name>A0ABR1XRC5_9PEZI</name>
<proteinExistence type="predicted"/>
<reference evidence="1 2" key="1">
    <citation type="journal article" date="2022" name="G3 (Bethesda)">
        <title>Enemy or ally: a genomic approach to elucidate the lifestyle of Phyllosticta citrichinaensis.</title>
        <authorList>
            <person name="Buijs V.A."/>
            <person name="Groenewald J.Z."/>
            <person name="Haridas S."/>
            <person name="LaButti K.M."/>
            <person name="Lipzen A."/>
            <person name="Martin F.M."/>
            <person name="Barry K."/>
            <person name="Grigoriev I.V."/>
            <person name="Crous P.W."/>
            <person name="Seidl M.F."/>
        </authorList>
    </citation>
    <scope>NUCLEOTIDE SEQUENCE [LARGE SCALE GENOMIC DNA]</scope>
    <source>
        <strain evidence="1 2">CBS 129764</strain>
    </source>
</reference>
<sequence length="256" mass="28155">MGAATLSCVTIPMSTLESAHLKLLHQLSTEHQLDKCLLGETASLHRRLVGEESNSTVVKKERRLPTINCPPNTSLPKKGQHWLDRLPATKRKTRNRMGTRISQLLAPLSQRIPCIPVCRNKAIPSFAARAKLRKTNLWLCCLARLSFALPTSQHPTFRFGRARASKQAAPQPGVPLPNPPTPARLLRTPMDRAGPAAPGRAPTERGNTVSIYRSLIPAFGRRIGMIATLVVAPPPPPPEEVKKKLRYVDHLISGKS</sequence>
<comment type="caution">
    <text evidence="1">The sequence shown here is derived from an EMBL/GenBank/DDBJ whole genome shotgun (WGS) entry which is preliminary data.</text>
</comment>
<dbReference type="EMBL" id="JBBWUH010000006">
    <property type="protein sequence ID" value="KAK8164213.1"/>
    <property type="molecule type" value="Genomic_DNA"/>
</dbReference>
<keyword evidence="2" id="KW-1185">Reference proteome</keyword>
<organism evidence="1 2">
    <name type="scientific">Phyllosticta citrichinensis</name>
    <dbReference type="NCBI Taxonomy" id="1130410"/>
    <lineage>
        <taxon>Eukaryota</taxon>
        <taxon>Fungi</taxon>
        <taxon>Dikarya</taxon>
        <taxon>Ascomycota</taxon>
        <taxon>Pezizomycotina</taxon>
        <taxon>Dothideomycetes</taxon>
        <taxon>Dothideomycetes incertae sedis</taxon>
        <taxon>Botryosphaeriales</taxon>
        <taxon>Phyllostictaceae</taxon>
        <taxon>Phyllosticta</taxon>
    </lineage>
</organism>
<evidence type="ECO:0000313" key="1">
    <source>
        <dbReference type="EMBL" id="KAK8164213.1"/>
    </source>
</evidence>
<accession>A0ABR1XRC5</accession>
<dbReference type="Proteomes" id="UP001456524">
    <property type="component" value="Unassembled WGS sequence"/>
</dbReference>
<gene>
    <name evidence="1" type="ORF">IWX90DRAFT_416000</name>
</gene>
<evidence type="ECO:0000313" key="2">
    <source>
        <dbReference type="Proteomes" id="UP001456524"/>
    </source>
</evidence>